<dbReference type="InterPro" id="IPR003018">
    <property type="entry name" value="GAF"/>
</dbReference>
<dbReference type="Pfam" id="PF07228">
    <property type="entry name" value="SpoIIE"/>
    <property type="match status" value="1"/>
</dbReference>
<dbReference type="Gene3D" id="3.30.450.20">
    <property type="entry name" value="PAS domain"/>
    <property type="match status" value="2"/>
</dbReference>
<evidence type="ECO:0000313" key="4">
    <source>
        <dbReference type="Proteomes" id="UP000198420"/>
    </source>
</evidence>
<dbReference type="SMART" id="SM00091">
    <property type="entry name" value="PAS"/>
    <property type="match status" value="2"/>
</dbReference>
<evidence type="ECO:0000259" key="2">
    <source>
        <dbReference type="PROSITE" id="PS50112"/>
    </source>
</evidence>
<accession>A0A238X9U4</accession>
<dbReference type="AlphaFoldDB" id="A0A238X9U4"/>
<dbReference type="SUPFAM" id="SSF55785">
    <property type="entry name" value="PYP-like sensor domain (PAS domain)"/>
    <property type="match status" value="2"/>
</dbReference>
<dbReference type="GO" id="GO:0016791">
    <property type="term" value="F:phosphatase activity"/>
    <property type="evidence" value="ECO:0007669"/>
    <property type="project" value="TreeGrafter"/>
</dbReference>
<dbReference type="InterPro" id="IPR013656">
    <property type="entry name" value="PAS_4"/>
</dbReference>
<proteinExistence type="predicted"/>
<gene>
    <name evidence="3" type="ORF">SAMN06265355_10483</name>
</gene>
<dbReference type="Pfam" id="PF01590">
    <property type="entry name" value="GAF"/>
    <property type="match status" value="1"/>
</dbReference>
<dbReference type="InterPro" id="IPR029016">
    <property type="entry name" value="GAF-like_dom_sf"/>
</dbReference>
<sequence>MDAHISGPVGREEEPGPAVATAVVDDQGLVAAWSPGAQQMLGYIAEDVLGRPASLLLADAAPSPAPWRLPCPAPWSGEVPLWHKDGGRVSVELLAYPGHDSRGRTEWLVVSLTTPGISIEGIPGLGDARLLDLAFTQSRFAMAIHDRDLRLVRVNDLMCRRVDLTQAELHGRLLSDVLPGYRWRLLERYLRQVLDTGQPVHRETYRRVPGETRERNWSVFISPLKDRAGRTQAVWVGVLDNTEQYRARHRLTMLSDASTRIGTTLDVTKTAQELTDLVVPQFAELAIVDLLEAVLVGDEPGPGPLSDQVALRSVAYRSTFGDRPGTNPDGLDLRHELWPPARCLATGQAILMDVDDPEVVAATARHPAWAEAIGEHRLRSVLSVPVRARGVTLGVAAFVRGESAEPFEQDDVLLAEELTARAAVSIDNARRYTRERTTALTLQRSLLPHRLCEQSAVEAATCYLPASSHVGVSGDWFDVIPLSSARVALVVGDVVGHGIHASATMGRLRTAVRTLADIDSSPDELLTRLDDLVSRFSAETATDDYDEAENEVGATCLYAVYDPVSRRCTFARAGHPPPALIAPDGSVDFLDLPAGPPLGVGGLPFESTEVELPEDSILAFYTDGLVESRDHDIDVGLERLRLALTGQSSSLAETCDSVFKAALPPCPVDDAALLVVRTNVLDADRFACWDLPADPAVVAETRNLVAERLTRWGLDEAIYVTELIVSELVTNAIRYAKGPIQLRIIRDRTLICEVSDGTSTAPHLRRARLLDEGGRGLLLVAQLTQRWGTRHTPHGKTIWTEQPLTGTDFSGLLDHFDDLE</sequence>
<dbReference type="InterPro" id="IPR036890">
    <property type="entry name" value="HATPase_C_sf"/>
</dbReference>
<protein>
    <submittedName>
        <fullName evidence="3">PAS domain S-box-containing protein</fullName>
    </submittedName>
</protein>
<dbReference type="FunFam" id="3.30.450.40:FF:000035">
    <property type="entry name" value="PAS sensor protein"/>
    <property type="match status" value="1"/>
</dbReference>
<dbReference type="InterPro" id="IPR052016">
    <property type="entry name" value="Bact_Sigma-Reg"/>
</dbReference>
<dbReference type="SMART" id="SM00331">
    <property type="entry name" value="PP2C_SIG"/>
    <property type="match status" value="1"/>
</dbReference>
<dbReference type="Proteomes" id="UP000198420">
    <property type="component" value="Unassembled WGS sequence"/>
</dbReference>
<dbReference type="NCBIfam" id="TIGR00229">
    <property type="entry name" value="sensory_box"/>
    <property type="match status" value="1"/>
</dbReference>
<dbReference type="Gene3D" id="3.60.40.10">
    <property type="entry name" value="PPM-type phosphatase domain"/>
    <property type="match status" value="1"/>
</dbReference>
<dbReference type="CDD" id="cd00130">
    <property type="entry name" value="PAS"/>
    <property type="match status" value="2"/>
</dbReference>
<dbReference type="Pfam" id="PF08448">
    <property type="entry name" value="PAS_4"/>
    <property type="match status" value="1"/>
</dbReference>
<dbReference type="SUPFAM" id="SSF55781">
    <property type="entry name" value="GAF domain-like"/>
    <property type="match status" value="1"/>
</dbReference>
<dbReference type="CDD" id="cd16936">
    <property type="entry name" value="HATPase_RsbW-like"/>
    <property type="match status" value="1"/>
</dbReference>
<dbReference type="InterPro" id="IPR036457">
    <property type="entry name" value="PPM-type-like_dom_sf"/>
</dbReference>
<dbReference type="PROSITE" id="PS50112">
    <property type="entry name" value="PAS"/>
    <property type="match status" value="1"/>
</dbReference>
<dbReference type="OrthoDB" id="118142at2"/>
<dbReference type="PANTHER" id="PTHR43156:SF2">
    <property type="entry name" value="STAGE II SPORULATION PROTEIN E"/>
    <property type="match status" value="1"/>
</dbReference>
<evidence type="ECO:0000313" key="3">
    <source>
        <dbReference type="EMBL" id="SNR55283.1"/>
    </source>
</evidence>
<dbReference type="SUPFAM" id="SSF81606">
    <property type="entry name" value="PP2C-like"/>
    <property type="match status" value="1"/>
</dbReference>
<evidence type="ECO:0000256" key="1">
    <source>
        <dbReference type="ARBA" id="ARBA00022801"/>
    </source>
</evidence>
<dbReference type="Gene3D" id="3.30.450.40">
    <property type="match status" value="1"/>
</dbReference>
<dbReference type="Gene3D" id="3.30.565.10">
    <property type="entry name" value="Histidine kinase-like ATPase, C-terminal domain"/>
    <property type="match status" value="1"/>
</dbReference>
<dbReference type="InterPro" id="IPR035965">
    <property type="entry name" value="PAS-like_dom_sf"/>
</dbReference>
<dbReference type="InterPro" id="IPR001932">
    <property type="entry name" value="PPM-type_phosphatase-like_dom"/>
</dbReference>
<dbReference type="InterPro" id="IPR003594">
    <property type="entry name" value="HATPase_dom"/>
</dbReference>
<name>A0A238X9U4_9ACTN</name>
<dbReference type="Pfam" id="PF13426">
    <property type="entry name" value="PAS_9"/>
    <property type="match status" value="1"/>
</dbReference>
<organism evidence="3 4">
    <name type="scientific">Actinomadura mexicana</name>
    <dbReference type="NCBI Taxonomy" id="134959"/>
    <lineage>
        <taxon>Bacteria</taxon>
        <taxon>Bacillati</taxon>
        <taxon>Actinomycetota</taxon>
        <taxon>Actinomycetes</taxon>
        <taxon>Streptosporangiales</taxon>
        <taxon>Thermomonosporaceae</taxon>
        <taxon>Actinomadura</taxon>
    </lineage>
</organism>
<dbReference type="Pfam" id="PF13581">
    <property type="entry name" value="HATPase_c_2"/>
    <property type="match status" value="1"/>
</dbReference>
<dbReference type="InterPro" id="IPR000014">
    <property type="entry name" value="PAS"/>
</dbReference>
<dbReference type="FunFam" id="3.60.40.10:FF:000031">
    <property type="entry name" value="PAS sensor protein"/>
    <property type="match status" value="1"/>
</dbReference>
<reference evidence="4" key="1">
    <citation type="submission" date="2017-06" db="EMBL/GenBank/DDBJ databases">
        <authorList>
            <person name="Varghese N."/>
            <person name="Submissions S."/>
        </authorList>
    </citation>
    <scope>NUCLEOTIDE SEQUENCE [LARGE SCALE GENOMIC DNA]</scope>
    <source>
        <strain evidence="4">DSM 44485</strain>
    </source>
</reference>
<dbReference type="PANTHER" id="PTHR43156">
    <property type="entry name" value="STAGE II SPORULATION PROTEIN E-RELATED"/>
    <property type="match status" value="1"/>
</dbReference>
<feature type="domain" description="PAS" evidence="2">
    <location>
        <begin position="23"/>
        <end position="51"/>
    </location>
</feature>
<dbReference type="FunFam" id="3.30.565.10:FF:000028">
    <property type="entry name" value="PAS sensor protein"/>
    <property type="match status" value="1"/>
</dbReference>
<keyword evidence="4" id="KW-1185">Reference proteome</keyword>
<dbReference type="SUPFAM" id="SSF55874">
    <property type="entry name" value="ATPase domain of HSP90 chaperone/DNA topoisomerase II/histidine kinase"/>
    <property type="match status" value="1"/>
</dbReference>
<keyword evidence="1" id="KW-0378">Hydrolase</keyword>
<dbReference type="EMBL" id="FZNP01000004">
    <property type="protein sequence ID" value="SNR55283.1"/>
    <property type="molecule type" value="Genomic_DNA"/>
</dbReference>
<dbReference type="SMART" id="SM00065">
    <property type="entry name" value="GAF"/>
    <property type="match status" value="1"/>
</dbReference>